<protein>
    <recommendedName>
        <fullName evidence="5">DUF4956 domain-containing protein</fullName>
    </recommendedName>
</protein>
<comment type="caution">
    <text evidence="3">The sequence shown here is derived from an EMBL/GenBank/DDBJ whole genome shotgun (WGS) entry which is preliminary data.</text>
</comment>
<keyword evidence="2" id="KW-0472">Membrane</keyword>
<dbReference type="OrthoDB" id="3827267at2"/>
<evidence type="ECO:0000313" key="3">
    <source>
        <dbReference type="EMBL" id="TGO05361.1"/>
    </source>
</evidence>
<feature type="compositionally biased region" description="Low complexity" evidence="1">
    <location>
        <begin position="198"/>
        <end position="218"/>
    </location>
</feature>
<proteinExistence type="predicted"/>
<feature type="transmembrane region" description="Helical" evidence="2">
    <location>
        <begin position="45"/>
        <end position="72"/>
    </location>
</feature>
<dbReference type="Pfam" id="PF16316">
    <property type="entry name" value="DUF4956"/>
    <property type="match status" value="1"/>
</dbReference>
<feature type="transmembrane region" description="Helical" evidence="2">
    <location>
        <begin position="7"/>
        <end position="25"/>
    </location>
</feature>
<accession>A0A4Z1E701</accession>
<dbReference type="EMBL" id="RHPJ01000002">
    <property type="protein sequence ID" value="TGO05361.1"/>
    <property type="molecule type" value="Genomic_DNA"/>
</dbReference>
<evidence type="ECO:0000313" key="4">
    <source>
        <dbReference type="Proteomes" id="UP000297318"/>
    </source>
</evidence>
<dbReference type="Proteomes" id="UP000297318">
    <property type="component" value="Unassembled WGS sequence"/>
</dbReference>
<feature type="transmembrane region" description="Helical" evidence="2">
    <location>
        <begin position="84"/>
        <end position="99"/>
    </location>
</feature>
<gene>
    <name evidence="3" type="ORF">SERN_1365</name>
</gene>
<reference evidence="3 4" key="1">
    <citation type="submission" date="2018-11" db="EMBL/GenBank/DDBJ databases">
        <title>Complete genome sequencing of the Actinobacteria Serinibacter sp. K3-2.</title>
        <authorList>
            <person name="Rakitin A.L."/>
            <person name="Beletsky A.V."/>
            <person name="Mardanov A.V."/>
            <person name="Ravin N.V."/>
            <person name="Gromova A.S."/>
            <person name="Filippova S.N."/>
            <person name="Gal'Chenko V.F."/>
        </authorList>
    </citation>
    <scope>NUCLEOTIDE SEQUENCE [LARGE SCALE GENOMIC DNA]</scope>
    <source>
        <strain evidence="3 4">K3-2</strain>
    </source>
</reference>
<keyword evidence="2" id="KW-1133">Transmembrane helix</keyword>
<evidence type="ECO:0000256" key="1">
    <source>
        <dbReference type="SAM" id="MobiDB-lite"/>
    </source>
</evidence>
<organism evidence="3 4">
    <name type="scientific">Serinibacter arcticus</name>
    <dbReference type="NCBI Taxonomy" id="1655435"/>
    <lineage>
        <taxon>Bacteria</taxon>
        <taxon>Bacillati</taxon>
        <taxon>Actinomycetota</taxon>
        <taxon>Actinomycetes</taxon>
        <taxon>Micrococcales</taxon>
        <taxon>Beutenbergiaceae</taxon>
        <taxon>Serinibacter</taxon>
    </lineage>
</organism>
<dbReference type="InterPro" id="IPR032531">
    <property type="entry name" value="DUF4956"/>
</dbReference>
<feature type="region of interest" description="Disordered" evidence="1">
    <location>
        <begin position="198"/>
        <end position="239"/>
    </location>
</feature>
<evidence type="ECO:0008006" key="5">
    <source>
        <dbReference type="Google" id="ProtNLM"/>
    </source>
</evidence>
<dbReference type="AlphaFoldDB" id="A0A4Z1E701"/>
<sequence>MTISTTLTLLAADLAAIAVLVFGLYHPRHHRRDLVVAYLGINIGVFTVSATLASSAVGAGLGLGLLGVLSIIRLRSDELSQREVAYYFASLAIGLLGGLAPSPVWLAAAGMALVVGVIYVADHPRLLPSSRSQTIVLDRAISDENELRDHLEAMLGADVRAVHVQRLDLVNDSTWVDVRYRLRPGSGRFPRASILAASAHGTPTPTPATAPRATALDALDSPTRAPASSLDPATSAATR</sequence>
<evidence type="ECO:0000256" key="2">
    <source>
        <dbReference type="SAM" id="Phobius"/>
    </source>
</evidence>
<name>A0A4Z1E701_9MICO</name>
<dbReference type="RefSeq" id="WP_135849375.1">
    <property type="nucleotide sequence ID" value="NZ_RHPJ01000002.1"/>
</dbReference>
<keyword evidence="2" id="KW-0812">Transmembrane</keyword>
<keyword evidence="4" id="KW-1185">Reference proteome</keyword>